<comment type="caution">
    <text evidence="1">The sequence shown here is derived from an EMBL/GenBank/DDBJ whole genome shotgun (WGS) entry which is preliminary data.</text>
</comment>
<name>A0A4C2DZA7_9SACH</name>
<dbReference type="OrthoDB" id="10367801at2759"/>
<gene>
    <name evidence="1" type="ORF">ZYGM_004889</name>
</gene>
<dbReference type="Proteomes" id="UP000301737">
    <property type="component" value="Unassembled WGS sequence"/>
</dbReference>
<reference evidence="1 2" key="1">
    <citation type="submission" date="2019-01" db="EMBL/GenBank/DDBJ databases">
        <title>Draft Genome Sequencing of Zygosaccharomyces mellis Ca-7.</title>
        <authorList>
            <person name="Shiwa Y."/>
            <person name="Kanesaki Y."/>
            <person name="Ishige T."/>
            <person name="Mura K."/>
            <person name="Hori T."/>
            <person name="Tamura T."/>
        </authorList>
    </citation>
    <scope>NUCLEOTIDE SEQUENCE [LARGE SCALE GENOMIC DNA]</scope>
    <source>
        <strain evidence="1 2">Ca-7</strain>
    </source>
</reference>
<accession>A0A4C2DZA7</accession>
<proteinExistence type="predicted"/>
<dbReference type="EMBL" id="BIMX01000001">
    <property type="protein sequence ID" value="GCE97334.1"/>
    <property type="molecule type" value="Genomic_DNA"/>
</dbReference>
<evidence type="ECO:0000313" key="1">
    <source>
        <dbReference type="EMBL" id="GCE97334.1"/>
    </source>
</evidence>
<evidence type="ECO:0000313" key="2">
    <source>
        <dbReference type="Proteomes" id="UP000301737"/>
    </source>
</evidence>
<protein>
    <submittedName>
        <fullName evidence="1">Uncharacterized protein</fullName>
    </submittedName>
</protein>
<sequence>MYKQQDPVRSDSGELQKYVVVCISDFCRRYGIRESVKSKFGLSNLVESIDEGNFQRLKNEFRYRKRIGEDEEANAGMQKRYCDKVENSAIEGSTLEMFSQDLLWSQQEVPPELIVSEDMGVIIGDKDDTNLMWDPSMTILASEGQQPPLEFGSELLRSEEFQQVSSPPPNF</sequence>
<organism evidence="1 2">
    <name type="scientific">Zygosaccharomyces mellis</name>
    <dbReference type="NCBI Taxonomy" id="42258"/>
    <lineage>
        <taxon>Eukaryota</taxon>
        <taxon>Fungi</taxon>
        <taxon>Dikarya</taxon>
        <taxon>Ascomycota</taxon>
        <taxon>Saccharomycotina</taxon>
        <taxon>Saccharomycetes</taxon>
        <taxon>Saccharomycetales</taxon>
        <taxon>Saccharomycetaceae</taxon>
        <taxon>Zygosaccharomyces</taxon>
    </lineage>
</organism>
<keyword evidence="2" id="KW-1185">Reference proteome</keyword>
<dbReference type="AlphaFoldDB" id="A0A4C2DZA7"/>